<sequence length="513" mass="53315">MSFLAKRPSSRRALIIQRAAAITTVLGLVAALVTTSAQAAPAAVSILDHRVKPEVAVDPDRSSVELGVKWSSSVSGSVSALQFYRSAAQHRAYTGSLWSASGARLAKVTFPASSATGWQTAKLSKPVAVAKGKTLVASYYAAGGAYAATSGAFRSSMSSHGLSVPADGGVYRYGRASGFPAESYQGTNYFVDVVFKPKADASPPTPSASPTPPSAKPTKPTPVTGDATTAKAGWTVDVSTVGLAPLGLSCASMPTYTGSSKVPAGSRISGVRIDGGLDLSAGDIIVEKSCIQPTTAGAGMPIVSTTNYDTMKITTKKVIIRNSEIDGSKLDTKSAAQATAFLGIADLVGNYVHGFGSGIALMNTGTTLDSLIERNYVTDLIAWGDPATNGNHSDGFTVRDFSASSKPNRQLVVRNNRFDCRSGNDTGALFIQTYAGPIDNVLIEGNLLEGDNYQLQLNDLYYRYSNIRAINNRMTGTGYGPLNVQGGPGFAQFIGNAIYSAGAADGKGRGVDQ</sequence>
<accession>A0A1H1SNQ7</accession>
<dbReference type="STRING" id="630515.SAMN04489812_2080"/>
<dbReference type="InterPro" id="IPR025141">
    <property type="entry name" value="DUF4082"/>
</dbReference>
<reference evidence="4 5" key="1">
    <citation type="submission" date="2016-10" db="EMBL/GenBank/DDBJ databases">
        <authorList>
            <person name="de Groot N.N."/>
        </authorList>
    </citation>
    <scope>NUCLEOTIDE SEQUENCE [LARGE SCALE GENOMIC DNA]</scope>
    <source>
        <strain evidence="4 5">DSM 21800</strain>
    </source>
</reference>
<evidence type="ECO:0000256" key="2">
    <source>
        <dbReference type="SAM" id="SignalP"/>
    </source>
</evidence>
<gene>
    <name evidence="4" type="ORF">SAMN04489812_2080</name>
</gene>
<dbReference type="EMBL" id="LT629772">
    <property type="protein sequence ID" value="SDS49541.1"/>
    <property type="molecule type" value="Genomic_DNA"/>
</dbReference>
<dbReference type="Pfam" id="PF13313">
    <property type="entry name" value="DUF4082"/>
    <property type="match status" value="1"/>
</dbReference>
<evidence type="ECO:0000256" key="1">
    <source>
        <dbReference type="SAM" id="MobiDB-lite"/>
    </source>
</evidence>
<dbReference type="RefSeq" id="WP_091524007.1">
    <property type="nucleotide sequence ID" value="NZ_LT629772.1"/>
</dbReference>
<feature type="domain" description="DUF4082" evidence="3">
    <location>
        <begin position="52"/>
        <end position="191"/>
    </location>
</feature>
<dbReference type="SUPFAM" id="SSF51126">
    <property type="entry name" value="Pectin lyase-like"/>
    <property type="match status" value="1"/>
</dbReference>
<dbReference type="Proteomes" id="UP000199103">
    <property type="component" value="Chromosome I"/>
</dbReference>
<protein>
    <recommendedName>
        <fullName evidence="3">DUF4082 domain-containing protein</fullName>
    </recommendedName>
</protein>
<evidence type="ECO:0000313" key="5">
    <source>
        <dbReference type="Proteomes" id="UP000199103"/>
    </source>
</evidence>
<name>A0A1H1SNQ7_9ACTN</name>
<keyword evidence="5" id="KW-1185">Reference proteome</keyword>
<dbReference type="OrthoDB" id="505641at2"/>
<dbReference type="InterPro" id="IPR011050">
    <property type="entry name" value="Pectin_lyase_fold/virulence"/>
</dbReference>
<feature type="region of interest" description="Disordered" evidence="1">
    <location>
        <begin position="201"/>
        <end position="228"/>
    </location>
</feature>
<evidence type="ECO:0000313" key="4">
    <source>
        <dbReference type="EMBL" id="SDS49541.1"/>
    </source>
</evidence>
<proteinExistence type="predicted"/>
<dbReference type="AlphaFoldDB" id="A0A1H1SNQ7"/>
<keyword evidence="2" id="KW-0732">Signal</keyword>
<feature type="compositionally biased region" description="Pro residues" evidence="1">
    <location>
        <begin position="203"/>
        <end position="215"/>
    </location>
</feature>
<evidence type="ECO:0000259" key="3">
    <source>
        <dbReference type="Pfam" id="PF13313"/>
    </source>
</evidence>
<organism evidence="4 5">
    <name type="scientific">Microlunatus soli</name>
    <dbReference type="NCBI Taxonomy" id="630515"/>
    <lineage>
        <taxon>Bacteria</taxon>
        <taxon>Bacillati</taxon>
        <taxon>Actinomycetota</taxon>
        <taxon>Actinomycetes</taxon>
        <taxon>Propionibacteriales</taxon>
        <taxon>Propionibacteriaceae</taxon>
        <taxon>Microlunatus</taxon>
    </lineage>
</organism>
<feature type="chain" id="PRO_5009260199" description="DUF4082 domain-containing protein" evidence="2">
    <location>
        <begin position="40"/>
        <end position="513"/>
    </location>
</feature>
<feature type="signal peptide" evidence="2">
    <location>
        <begin position="1"/>
        <end position="39"/>
    </location>
</feature>